<reference evidence="1" key="1">
    <citation type="journal article" date="2014" name="PLoS ONE">
        <title>Transcriptome-Based Identification of ABC Transporters in the Western Tarnished Plant Bug Lygus hesperus.</title>
        <authorList>
            <person name="Hull J.J."/>
            <person name="Chaney K."/>
            <person name="Geib S.M."/>
            <person name="Fabrick J.A."/>
            <person name="Brent C.S."/>
            <person name="Walsh D."/>
            <person name="Lavine L.C."/>
        </authorList>
    </citation>
    <scope>NUCLEOTIDE SEQUENCE</scope>
</reference>
<keyword evidence="1" id="KW-0547">Nucleotide-binding</keyword>
<evidence type="ECO:0000313" key="1">
    <source>
        <dbReference type="EMBL" id="JAG07414.1"/>
    </source>
</evidence>
<keyword evidence="1" id="KW-0347">Helicase</keyword>
<keyword evidence="1" id="KW-0067">ATP-binding</keyword>
<sequence length="148" mass="17769">MEKDIFRFYYQWKSLSRRIAAQGNMRAMEVCSRDHTAECTVEKRSELTNCITKESETIHDQMVVIYDQRLRKPWESEFQKLKEILEHPECHSKDTVDETIWTVSTDNLNEDSVRFRFYNSLVNFQSPPELYPIDKVYQLCLDRLFTNT</sequence>
<organism evidence="1">
    <name type="scientific">Lygus hesperus</name>
    <name type="common">Western plant bug</name>
    <dbReference type="NCBI Taxonomy" id="30085"/>
    <lineage>
        <taxon>Eukaryota</taxon>
        <taxon>Metazoa</taxon>
        <taxon>Ecdysozoa</taxon>
        <taxon>Arthropoda</taxon>
        <taxon>Hexapoda</taxon>
        <taxon>Insecta</taxon>
        <taxon>Pterygota</taxon>
        <taxon>Neoptera</taxon>
        <taxon>Paraneoptera</taxon>
        <taxon>Hemiptera</taxon>
        <taxon>Heteroptera</taxon>
        <taxon>Panheteroptera</taxon>
        <taxon>Cimicomorpha</taxon>
        <taxon>Miridae</taxon>
        <taxon>Mirini</taxon>
        <taxon>Lygus</taxon>
    </lineage>
</organism>
<reference evidence="1" key="2">
    <citation type="submission" date="2014-07" db="EMBL/GenBank/DDBJ databases">
        <authorList>
            <person name="Hull J."/>
        </authorList>
    </citation>
    <scope>NUCLEOTIDE SEQUENCE</scope>
</reference>
<protein>
    <submittedName>
        <fullName evidence="1">ATP-dependent helicase ULS1</fullName>
    </submittedName>
</protein>
<accession>A0A0A9WHY6</accession>
<proteinExistence type="predicted"/>
<dbReference type="GO" id="GO:0004386">
    <property type="term" value="F:helicase activity"/>
    <property type="evidence" value="ECO:0007669"/>
    <property type="project" value="UniProtKB-KW"/>
</dbReference>
<keyword evidence="1" id="KW-0378">Hydrolase</keyword>
<name>A0A0A9WHY6_LYGHE</name>
<dbReference type="AlphaFoldDB" id="A0A0A9WHY6"/>
<gene>
    <name evidence="1" type="primary">ULS1_0</name>
    <name evidence="1" type="ORF">CM83_16907</name>
</gene>
<dbReference type="EMBL" id="GBHO01036190">
    <property type="protein sequence ID" value="JAG07414.1"/>
    <property type="molecule type" value="Transcribed_RNA"/>
</dbReference>